<dbReference type="RefSeq" id="WP_041051744.1">
    <property type="nucleotide sequence ID" value="NZ_JXAK01000072.1"/>
</dbReference>
<keyword evidence="2" id="KW-1185">Reference proteome</keyword>
<protein>
    <submittedName>
        <fullName evidence="1">Uncharacterized protein</fullName>
    </submittedName>
</protein>
<dbReference type="EMBL" id="JXAK01000072">
    <property type="protein sequence ID" value="KIL38190.1"/>
    <property type="molecule type" value="Genomic_DNA"/>
</dbReference>
<accession>A0ABR5AAV5</accession>
<evidence type="ECO:0000313" key="2">
    <source>
        <dbReference type="Proteomes" id="UP000031967"/>
    </source>
</evidence>
<name>A0ABR5AAV5_9BACL</name>
<reference evidence="1 2" key="1">
    <citation type="submission" date="2014-12" db="EMBL/GenBank/DDBJ databases">
        <title>Draft genome sequence of Paenibacillus kamchatkensis strain B-2647.</title>
        <authorList>
            <person name="Karlyshev A.V."/>
            <person name="Kudryashova E.B."/>
        </authorList>
    </citation>
    <scope>NUCLEOTIDE SEQUENCE [LARGE SCALE GENOMIC DNA]</scope>
    <source>
        <strain evidence="1 2">VKM B-2647</strain>
    </source>
</reference>
<gene>
    <name evidence="1" type="ORF">SD70_28105</name>
</gene>
<evidence type="ECO:0000313" key="1">
    <source>
        <dbReference type="EMBL" id="KIL38190.1"/>
    </source>
</evidence>
<sequence>MTLQSKDIASRLKRNFPVIEPFLTEAGFLCREKIGESTVTLIQAQGLMEVLRLKLAENPIMLIKAH</sequence>
<proteinExistence type="predicted"/>
<organism evidence="1 2">
    <name type="scientific">Gordoniibacillus kamchatkensis</name>
    <dbReference type="NCBI Taxonomy" id="1590651"/>
    <lineage>
        <taxon>Bacteria</taxon>
        <taxon>Bacillati</taxon>
        <taxon>Bacillota</taxon>
        <taxon>Bacilli</taxon>
        <taxon>Bacillales</taxon>
        <taxon>Paenibacillaceae</taxon>
        <taxon>Gordoniibacillus</taxon>
    </lineage>
</organism>
<dbReference type="Proteomes" id="UP000031967">
    <property type="component" value="Unassembled WGS sequence"/>
</dbReference>
<comment type="caution">
    <text evidence="1">The sequence shown here is derived from an EMBL/GenBank/DDBJ whole genome shotgun (WGS) entry which is preliminary data.</text>
</comment>